<keyword evidence="1" id="KW-0472">Membrane</keyword>
<feature type="transmembrane region" description="Helical" evidence="1">
    <location>
        <begin position="594"/>
        <end position="614"/>
    </location>
</feature>
<comment type="caution">
    <text evidence="2">The sequence shown here is derived from an EMBL/GenBank/DDBJ whole genome shotgun (WGS) entry which is preliminary data.</text>
</comment>
<dbReference type="AlphaFoldDB" id="A0A9D1RGM0"/>
<reference evidence="2" key="2">
    <citation type="submission" date="2021-04" db="EMBL/GenBank/DDBJ databases">
        <authorList>
            <person name="Gilroy R."/>
        </authorList>
    </citation>
    <scope>NUCLEOTIDE SEQUENCE</scope>
    <source>
        <strain evidence="2">Gambia16-930</strain>
    </source>
</reference>
<dbReference type="InterPro" id="IPR036465">
    <property type="entry name" value="vWFA_dom_sf"/>
</dbReference>
<evidence type="ECO:0000313" key="3">
    <source>
        <dbReference type="Proteomes" id="UP000824267"/>
    </source>
</evidence>
<evidence type="ECO:0000313" key="2">
    <source>
        <dbReference type="EMBL" id="HIW87025.1"/>
    </source>
</evidence>
<sequence length="620" mass="70539">LTVIFIALLFSQPYIADEDKALVQQGENAVLIFVDNSFSMENSTKSGNLLEEAKIKAREITSQYSNSDVFCLMTMDMLGRHRHFVTKERFLELLSEIEISPSSKPFSEILKSSHDLIRTNTSDSRRCFYISDFQSSCFDVENFPDDSVENIFIPLHSQNTDNVFIDSIWFDNKLFRASQVANLNVRVCNWSDEPVEKLPLKLFVEDKQVAIASVDIQAKQTQTESLGFTIPNDTIIHAKLSIMDNPVCFDDDFYFTLLVSEKIKTLIINGESENIYLNRLFGQDEDVEITNVSVNNPDYGNFPKYSMIILNELKDMSSGLLNELKKALDNSSSLIILPSMEMETGFVNASLLQMGIPPYADLEKAPARVVRIDTENSLFKGVFSSIDENIEMPATSSHFPITKNGTRAYQSIMQLSNGDDFLIVVPRDNSNVYMFSSPLQESCTDFVKQSLFVPVLWNMCAMSQIMSRTDYVLGRNEFIDFSSFANAQTQQVLTVKKLHDENSFIPQTIRRNNKTGLLLNNQARTAGNYNVFQQESLLAGFSLNYPRRESKLEFLSDSDIRSLLEKQGISNARVFNEKGLLETQFVKSEAEFSFTWILLLLCFLSIASELFLLYRIRTKT</sequence>
<keyword evidence="1" id="KW-1133">Transmembrane helix</keyword>
<reference evidence="2" key="1">
    <citation type="journal article" date="2021" name="PeerJ">
        <title>Extensive microbial diversity within the chicken gut microbiome revealed by metagenomics and culture.</title>
        <authorList>
            <person name="Gilroy R."/>
            <person name="Ravi A."/>
            <person name="Getino M."/>
            <person name="Pursley I."/>
            <person name="Horton D.L."/>
            <person name="Alikhan N.F."/>
            <person name="Baker D."/>
            <person name="Gharbi K."/>
            <person name="Hall N."/>
            <person name="Watson M."/>
            <person name="Adriaenssens E.M."/>
            <person name="Foster-Nyarko E."/>
            <person name="Jarju S."/>
            <person name="Secka A."/>
            <person name="Antonio M."/>
            <person name="Oren A."/>
            <person name="Chaudhuri R.R."/>
            <person name="La Ragione R."/>
            <person name="Hildebrand F."/>
            <person name="Pallen M.J."/>
        </authorList>
    </citation>
    <scope>NUCLEOTIDE SEQUENCE</scope>
    <source>
        <strain evidence="2">Gambia16-930</strain>
    </source>
</reference>
<gene>
    <name evidence="2" type="ORF">IAC47_01960</name>
</gene>
<name>A0A9D1RGM0_9BACT</name>
<dbReference type="Proteomes" id="UP000824267">
    <property type="component" value="Unassembled WGS sequence"/>
</dbReference>
<organism evidence="2 3">
    <name type="scientific">Candidatus Onthomorpha intestinigallinarum</name>
    <dbReference type="NCBI Taxonomy" id="2840880"/>
    <lineage>
        <taxon>Bacteria</taxon>
        <taxon>Pseudomonadati</taxon>
        <taxon>Bacteroidota</taxon>
        <taxon>Bacteroidia</taxon>
        <taxon>Bacteroidales</taxon>
        <taxon>Candidatus Onthomorpha</taxon>
    </lineage>
</organism>
<evidence type="ECO:0000256" key="1">
    <source>
        <dbReference type="SAM" id="Phobius"/>
    </source>
</evidence>
<dbReference type="PANTHER" id="PTHR37464:SF1">
    <property type="entry name" value="BLL2463 PROTEIN"/>
    <property type="match status" value="1"/>
</dbReference>
<feature type="non-terminal residue" evidence="2">
    <location>
        <position position="1"/>
    </location>
</feature>
<accession>A0A9D1RGM0</accession>
<evidence type="ECO:0008006" key="4">
    <source>
        <dbReference type="Google" id="ProtNLM"/>
    </source>
</evidence>
<dbReference type="EMBL" id="DXGG01000069">
    <property type="protein sequence ID" value="HIW87025.1"/>
    <property type="molecule type" value="Genomic_DNA"/>
</dbReference>
<keyword evidence="1" id="KW-0812">Transmembrane</keyword>
<protein>
    <recommendedName>
        <fullName evidence="4">VWA domain-containing protein</fullName>
    </recommendedName>
</protein>
<dbReference type="PANTHER" id="PTHR37464">
    <property type="entry name" value="BLL2463 PROTEIN"/>
    <property type="match status" value="1"/>
</dbReference>
<proteinExistence type="predicted"/>
<dbReference type="SUPFAM" id="SSF53300">
    <property type="entry name" value="vWA-like"/>
    <property type="match status" value="1"/>
</dbReference>